<gene>
    <name evidence="1" type="ORF">ED312_22310</name>
</gene>
<dbReference type="Pfam" id="PF18849">
    <property type="entry name" value="baeRF_family7"/>
    <property type="match status" value="1"/>
</dbReference>
<dbReference type="RefSeq" id="WP_123218233.1">
    <property type="nucleotide sequence ID" value="NZ_RJTM01000180.1"/>
</dbReference>
<dbReference type="AlphaFoldDB" id="A0A3N0D0V0"/>
<dbReference type="EMBL" id="RJTM01000180">
    <property type="protein sequence ID" value="RNL69264.1"/>
    <property type="molecule type" value="Genomic_DNA"/>
</dbReference>
<evidence type="ECO:0000313" key="1">
    <source>
        <dbReference type="EMBL" id="RNL69264.1"/>
    </source>
</evidence>
<sequence length="384" mass="44046">MDLITKKDIEELDSIYNTCCISIFIPTHRTGKEVLQRQDVLLLKNQLKEVKAKLEQEELSGQEIEDIVAPIRELMDDSGFWRHRSEGLALFLTDGIFKKYSLPIAFKPLSHVGNSFYLMPLLPIFTGDGSFFVLSLELEKVKLYKQTRYSSTELVIEDVVPSRLEDRVGYDYEQKNLQFRSQQEGHGEATFHGHGAGDRDRKDEIARYFTAIDKGLMTLIADENSPMIVACQDFLFPIYQKANTYTHLLDDHIVCNLSEADESMLQRLAWKKMEPIFDRERKEKKELFKQQNGTGKTSSEIQKVVPAAIDGRVDTLFLQDKEDIRGVYEPKTRHVRVDNALLPSNVSLLNKAAISTFLNGGKVYVTEKENMPDPHAKVNALYRY</sequence>
<dbReference type="Proteomes" id="UP000267469">
    <property type="component" value="Unassembled WGS sequence"/>
</dbReference>
<keyword evidence="2" id="KW-1185">Reference proteome</keyword>
<dbReference type="OrthoDB" id="4393931at2"/>
<accession>A0A3N0D0V0</accession>
<dbReference type="InterPro" id="IPR040837">
    <property type="entry name" value="Bact_RF_family7"/>
</dbReference>
<evidence type="ECO:0000313" key="2">
    <source>
        <dbReference type="Proteomes" id="UP000267469"/>
    </source>
</evidence>
<name>A0A3N0D0V0_SINP1</name>
<comment type="caution">
    <text evidence="1">The sequence shown here is derived from an EMBL/GenBank/DDBJ whole genome shotgun (WGS) entry which is preliminary data.</text>
</comment>
<organism evidence="1 2">
    <name type="scientific">Sinomicrobium pectinilyticum</name>
    <dbReference type="NCBI Taxonomy" id="1084421"/>
    <lineage>
        <taxon>Bacteria</taxon>
        <taxon>Pseudomonadati</taxon>
        <taxon>Bacteroidota</taxon>
        <taxon>Flavobacteriia</taxon>
        <taxon>Flavobacteriales</taxon>
        <taxon>Flavobacteriaceae</taxon>
        <taxon>Sinomicrobium</taxon>
    </lineage>
</organism>
<proteinExistence type="predicted"/>
<protein>
    <submittedName>
        <fullName evidence="1">Uncharacterized protein</fullName>
    </submittedName>
</protein>
<reference evidence="1 2" key="1">
    <citation type="submission" date="2018-10" db="EMBL/GenBank/DDBJ databases">
        <title>Sinomicrobium pectinilyticum sp. nov., a pectinase-producing bacterium isolated from alkaline and saline soil, and emended description of the genus Sinomicrobium.</title>
        <authorList>
            <person name="Cheng B."/>
            <person name="Li C."/>
            <person name="Lai Q."/>
            <person name="Du M."/>
            <person name="Shao Z."/>
            <person name="Xu P."/>
            <person name="Yang C."/>
        </authorList>
    </citation>
    <scope>NUCLEOTIDE SEQUENCE [LARGE SCALE GENOMIC DNA]</scope>
    <source>
        <strain evidence="1 2">5DNS001</strain>
    </source>
</reference>